<keyword evidence="3" id="KW-1185">Reference proteome</keyword>
<name>A0A5B8V8A8_9BACT</name>
<evidence type="ECO:0000256" key="1">
    <source>
        <dbReference type="SAM" id="Phobius"/>
    </source>
</evidence>
<evidence type="ECO:0000313" key="3">
    <source>
        <dbReference type="Proteomes" id="UP000321533"/>
    </source>
</evidence>
<dbReference type="EMBL" id="CP042435">
    <property type="protein sequence ID" value="QEC66608.1"/>
    <property type="molecule type" value="Genomic_DNA"/>
</dbReference>
<keyword evidence="1" id="KW-1133">Transmembrane helix</keyword>
<accession>A0A5B8V8A8</accession>
<dbReference type="AlphaFoldDB" id="A0A5B8V8A8"/>
<dbReference type="RefSeq" id="WP_147188408.1">
    <property type="nucleotide sequence ID" value="NZ_CP042435.1"/>
</dbReference>
<protein>
    <submittedName>
        <fullName evidence="2">Uncharacterized protein</fullName>
    </submittedName>
</protein>
<feature type="transmembrane region" description="Helical" evidence="1">
    <location>
        <begin position="64"/>
        <end position="85"/>
    </location>
</feature>
<dbReference type="Proteomes" id="UP000321533">
    <property type="component" value="Chromosome"/>
</dbReference>
<feature type="transmembrane region" description="Helical" evidence="1">
    <location>
        <begin position="20"/>
        <end position="40"/>
    </location>
</feature>
<keyword evidence="1" id="KW-0472">Membrane</keyword>
<dbReference type="KEGG" id="pgin:FRZ67_04580"/>
<gene>
    <name evidence="2" type="ORF">FRZ67_04580</name>
</gene>
<organism evidence="2 3">
    <name type="scientific">Panacibacter ginsenosidivorans</name>
    <dbReference type="NCBI Taxonomy" id="1813871"/>
    <lineage>
        <taxon>Bacteria</taxon>
        <taxon>Pseudomonadati</taxon>
        <taxon>Bacteroidota</taxon>
        <taxon>Chitinophagia</taxon>
        <taxon>Chitinophagales</taxon>
        <taxon>Chitinophagaceae</taxon>
        <taxon>Panacibacter</taxon>
    </lineage>
</organism>
<reference evidence="2 3" key="1">
    <citation type="journal article" date="2016" name="Int. J. Syst. Evol. Microbiol.">
        <title>Panacibacter ginsenosidivorans gen. nov., sp. nov., with ginsenoside converting activity isolated from soil of a ginseng field.</title>
        <authorList>
            <person name="Siddiqi M.Z."/>
            <person name="Muhammad Shafi S."/>
            <person name="Choi K.D."/>
            <person name="Im W.T."/>
        </authorList>
    </citation>
    <scope>NUCLEOTIDE SEQUENCE [LARGE SCALE GENOMIC DNA]</scope>
    <source>
        <strain evidence="2 3">Gsoil1550</strain>
    </source>
</reference>
<feature type="transmembrane region" description="Helical" evidence="1">
    <location>
        <begin position="91"/>
        <end position="108"/>
    </location>
</feature>
<evidence type="ECO:0000313" key="2">
    <source>
        <dbReference type="EMBL" id="QEC66608.1"/>
    </source>
</evidence>
<sequence length="117" mass="12779">MQLSKFENTFMDNSFLGSFFFILLIVLVLLTIFGIVYIYISSKSKERLALIEKGMDPNLASSDFWLQVGIIGGGAALGLITAGILDSNYGPLVAILFAGGGLVIYNIIRKNKARKNK</sequence>
<dbReference type="OrthoDB" id="679295at2"/>
<proteinExistence type="predicted"/>
<keyword evidence="1" id="KW-0812">Transmembrane</keyword>